<reference evidence="1 2" key="1">
    <citation type="submission" date="2019-03" db="EMBL/GenBank/DDBJ databases">
        <title>First draft genome of Liparis tanakae, snailfish: a comprehensive survey of snailfish specific genes.</title>
        <authorList>
            <person name="Kim W."/>
            <person name="Song I."/>
            <person name="Jeong J.-H."/>
            <person name="Kim D."/>
            <person name="Kim S."/>
            <person name="Ryu S."/>
            <person name="Song J.Y."/>
            <person name="Lee S.K."/>
        </authorList>
    </citation>
    <scope>NUCLEOTIDE SEQUENCE [LARGE SCALE GENOMIC DNA]</scope>
    <source>
        <tissue evidence="1">Muscle</tissue>
    </source>
</reference>
<sequence length="405" mass="43062">MGESGERNGFPKGRRQRLLHKVGVLLLHHKLKSLVLVHAVDAVPDRGAPEGQMAPEPLRRAVVPHFHDAVVLDHGDPVLAVGVEAVDEAFESHHVGGLLPAVVEGALLPLVPLGVVPQEAVEEGASRNVEFPAAGRGLVGHRERSLGQGGDRGPAVHARVVFLHCKQAFPPDGVQVAVHGHKLQLGTSLGQRSDLSPAVGDGVVAEDLVRDLALVPVALYPPCHKQVVVHCADPATFGVNVLRHRRQRSPVILGVVKAVDHVIVLQRPDGQRALRPAAAAARRPAADAIEHVVYLRHHQSLPPLHSLLQDQIPLGSVEAAVRGGVFEDLEEVVAHEAVGRLLQLAETLLLGDGQDLVAVLRGDLFRHGVHGRLDGAGDLEDFGPCDDVHDVALANIHLGSVNIVD</sequence>
<keyword evidence="2" id="KW-1185">Reference proteome</keyword>
<evidence type="ECO:0000313" key="1">
    <source>
        <dbReference type="EMBL" id="TNN40541.1"/>
    </source>
</evidence>
<dbReference type="AlphaFoldDB" id="A0A4Z2FHY3"/>
<evidence type="ECO:0000313" key="2">
    <source>
        <dbReference type="Proteomes" id="UP000314294"/>
    </source>
</evidence>
<proteinExistence type="predicted"/>
<organism evidence="1 2">
    <name type="scientific">Liparis tanakae</name>
    <name type="common">Tanaka's snailfish</name>
    <dbReference type="NCBI Taxonomy" id="230148"/>
    <lineage>
        <taxon>Eukaryota</taxon>
        <taxon>Metazoa</taxon>
        <taxon>Chordata</taxon>
        <taxon>Craniata</taxon>
        <taxon>Vertebrata</taxon>
        <taxon>Euteleostomi</taxon>
        <taxon>Actinopterygii</taxon>
        <taxon>Neopterygii</taxon>
        <taxon>Teleostei</taxon>
        <taxon>Neoteleostei</taxon>
        <taxon>Acanthomorphata</taxon>
        <taxon>Eupercaria</taxon>
        <taxon>Perciformes</taxon>
        <taxon>Cottioidei</taxon>
        <taxon>Cottales</taxon>
        <taxon>Liparidae</taxon>
        <taxon>Liparis</taxon>
    </lineage>
</organism>
<dbReference type="Proteomes" id="UP000314294">
    <property type="component" value="Unassembled WGS sequence"/>
</dbReference>
<gene>
    <name evidence="1" type="ORF">EYF80_049290</name>
</gene>
<name>A0A4Z2FHY3_9TELE</name>
<protein>
    <submittedName>
        <fullName evidence="1">Uncharacterized protein</fullName>
    </submittedName>
</protein>
<comment type="caution">
    <text evidence="1">The sequence shown here is derived from an EMBL/GenBank/DDBJ whole genome shotgun (WGS) entry which is preliminary data.</text>
</comment>
<accession>A0A4Z2FHY3</accession>
<dbReference type="EMBL" id="SRLO01001180">
    <property type="protein sequence ID" value="TNN40541.1"/>
    <property type="molecule type" value="Genomic_DNA"/>
</dbReference>